<comment type="caution">
    <text evidence="4">The sequence shown here is derived from an EMBL/GenBank/DDBJ whole genome shotgun (WGS) entry which is preliminary data.</text>
</comment>
<dbReference type="InterPro" id="IPR003148">
    <property type="entry name" value="RCK_N"/>
</dbReference>
<feature type="compositionally biased region" description="Basic and acidic residues" evidence="1">
    <location>
        <begin position="1"/>
        <end position="39"/>
    </location>
</feature>
<feature type="region of interest" description="Disordered" evidence="1">
    <location>
        <begin position="1"/>
        <end position="91"/>
    </location>
</feature>
<sequence>MRSGSDTKAKSCFSTRDKEENDRLRAKDEPVEFQEEARPPKGSGLRHWDDLKQSSFNAYSDYQNGAPGAGPDNEEERFQRSSTAQRPEDRKMKMQGWGDIWGRISYKYYNWRQDTSSDLLVFLLLNVALVFLGAIVKSGLVDNLEGIPEKVAFAPAQFWSNVYEVLVVVLAQEFPADGSSAAQRFFSLGVALAGLIIFALVLALTEQVILEVVERKVKRGSPIYEKDHVLVLGWGKNQLDQEMIWKLLSQLCLAYKGDGGKVIVVMTNREKLEMEATFRRVIPESKRLGTQFVFRQGSCLVPDDLRMVAASDAGSTIIVSDSSRSPTEADAQAIRTAVLLDELDFPGYSVPDTRTGSIVVAVQSASAVGLLDYCCSSRVLVLPTAQLNARRIGRMVSHPVVGSIGQTLWNFSSRSQAFIQPIDGLRGKTFGELPLYFPDGIVFGVVNPYSKKVEVNPPRDLRLSLGDELLIVRPTSYKSGKYAHSKKPPFVDLGVWNSDNYVMQSADEQDTEASITRARALSGMARTQDEMVELESSKQDRRSLEENGNGQSQAAANTASMSRDLTLLPIETSPRKPQAEKVLILGWAELTFMTMLLRELDQGPAALPKGSEITLFNNRESPDVMGKTQEKAKLHSLSVLHVQGDPLERSELQERVDLTKFRCAIILCDEGWIDPDLDTSNGIQIEEEGDLLRLDSMLLMVQLNVRSILEAKGFPEINIICEKVAFEGVTRFEDRFRLPLGISFNMSAFSATIMSQVLYDPRVLLPYSHLGETNELCVQDISSFAEEGERLSFWQLQARVASVNQILYGYYSIPLNADHPIDIVINPEGHNFRSVMRVWNEGDGRRKVITMAPKTVQGKSADSSIAGSLSSSTDEDKVKVMPLETQTQLDQSEQSRKSNGSLEESTKQQWP</sequence>
<dbReference type="GO" id="GO:0006813">
    <property type="term" value="P:potassium ion transport"/>
    <property type="evidence" value="ECO:0007669"/>
    <property type="project" value="InterPro"/>
</dbReference>
<evidence type="ECO:0000256" key="2">
    <source>
        <dbReference type="SAM" id="Phobius"/>
    </source>
</evidence>
<feature type="transmembrane region" description="Helical" evidence="2">
    <location>
        <begin position="156"/>
        <end position="174"/>
    </location>
</feature>
<accession>A0AAW1TDY4</accession>
<keyword evidence="2" id="KW-0812">Transmembrane</keyword>
<dbReference type="AlphaFoldDB" id="A0AAW1TDY4"/>
<keyword evidence="2" id="KW-0472">Membrane</keyword>
<evidence type="ECO:0000259" key="3">
    <source>
        <dbReference type="Pfam" id="PF22614"/>
    </source>
</evidence>
<feature type="compositionally biased region" description="Polar residues" evidence="1">
    <location>
        <begin position="546"/>
        <end position="560"/>
    </location>
</feature>
<dbReference type="PANTHER" id="PTHR31563:SF10">
    <property type="entry name" value="ION CHANNEL POLLUX-RELATED"/>
    <property type="match status" value="1"/>
</dbReference>
<feature type="domain" description="RCK N-terminal" evidence="3">
    <location>
        <begin position="226"/>
        <end position="342"/>
    </location>
</feature>
<dbReference type="Proteomes" id="UP001485043">
    <property type="component" value="Unassembled WGS sequence"/>
</dbReference>
<feature type="region of interest" description="Disordered" evidence="1">
    <location>
        <begin position="536"/>
        <end position="560"/>
    </location>
</feature>
<gene>
    <name evidence="4" type="ORF">WJX84_009216</name>
</gene>
<dbReference type="EMBL" id="JALJOV010000143">
    <property type="protein sequence ID" value="KAK9866656.1"/>
    <property type="molecule type" value="Genomic_DNA"/>
</dbReference>
<evidence type="ECO:0000313" key="4">
    <source>
        <dbReference type="EMBL" id="KAK9866656.1"/>
    </source>
</evidence>
<keyword evidence="5" id="KW-1185">Reference proteome</keyword>
<feature type="compositionally biased region" description="Polar residues" evidence="1">
    <location>
        <begin position="884"/>
        <end position="911"/>
    </location>
</feature>
<name>A0AAW1TDY4_9CHLO</name>
<evidence type="ECO:0000313" key="5">
    <source>
        <dbReference type="Proteomes" id="UP001485043"/>
    </source>
</evidence>
<feature type="compositionally biased region" description="Low complexity" evidence="1">
    <location>
        <begin position="860"/>
        <end position="872"/>
    </location>
</feature>
<feature type="transmembrane region" description="Helical" evidence="2">
    <location>
        <begin position="186"/>
        <end position="205"/>
    </location>
</feature>
<feature type="compositionally biased region" description="Basic and acidic residues" evidence="1">
    <location>
        <begin position="536"/>
        <end position="545"/>
    </location>
</feature>
<reference evidence="4 5" key="1">
    <citation type="journal article" date="2024" name="Nat. Commun.">
        <title>Phylogenomics reveals the evolutionary origins of lichenization in chlorophyte algae.</title>
        <authorList>
            <person name="Puginier C."/>
            <person name="Libourel C."/>
            <person name="Otte J."/>
            <person name="Skaloud P."/>
            <person name="Haon M."/>
            <person name="Grisel S."/>
            <person name="Petersen M."/>
            <person name="Berrin J.G."/>
            <person name="Delaux P.M."/>
            <person name="Dal Grande F."/>
            <person name="Keller J."/>
        </authorList>
    </citation>
    <scope>NUCLEOTIDE SEQUENCE [LARGE SCALE GENOMIC DNA]</scope>
    <source>
        <strain evidence="4 5">SAG 2523</strain>
    </source>
</reference>
<dbReference type="Gene3D" id="3.40.50.720">
    <property type="entry name" value="NAD(P)-binding Rossmann-like Domain"/>
    <property type="match status" value="1"/>
</dbReference>
<organism evidence="4 5">
    <name type="scientific">Apatococcus fuscideae</name>
    <dbReference type="NCBI Taxonomy" id="2026836"/>
    <lineage>
        <taxon>Eukaryota</taxon>
        <taxon>Viridiplantae</taxon>
        <taxon>Chlorophyta</taxon>
        <taxon>core chlorophytes</taxon>
        <taxon>Trebouxiophyceae</taxon>
        <taxon>Chlorellales</taxon>
        <taxon>Chlorellaceae</taxon>
        <taxon>Apatococcus</taxon>
    </lineage>
</organism>
<proteinExistence type="predicted"/>
<dbReference type="PANTHER" id="PTHR31563">
    <property type="entry name" value="ION CHANNEL POLLUX-RELATED"/>
    <property type="match status" value="1"/>
</dbReference>
<feature type="compositionally biased region" description="Polar residues" evidence="1">
    <location>
        <begin position="53"/>
        <end position="63"/>
    </location>
</feature>
<protein>
    <recommendedName>
        <fullName evidence="3">RCK N-terminal domain-containing protein</fullName>
    </recommendedName>
</protein>
<feature type="transmembrane region" description="Helical" evidence="2">
    <location>
        <begin position="119"/>
        <end position="136"/>
    </location>
</feature>
<dbReference type="Pfam" id="PF22614">
    <property type="entry name" value="Slo-like_RCK"/>
    <property type="match status" value="1"/>
</dbReference>
<evidence type="ECO:0000256" key="1">
    <source>
        <dbReference type="SAM" id="MobiDB-lite"/>
    </source>
</evidence>
<keyword evidence="2" id="KW-1133">Transmembrane helix</keyword>
<feature type="region of interest" description="Disordered" evidence="1">
    <location>
        <begin position="854"/>
        <end position="911"/>
    </location>
</feature>
<dbReference type="InterPro" id="IPR044849">
    <property type="entry name" value="CASTOR/POLLUX/SYM8-like"/>
</dbReference>